<evidence type="ECO:0000256" key="5">
    <source>
        <dbReference type="PROSITE-ProRule" id="PRU01026"/>
    </source>
</evidence>
<evidence type="ECO:0000313" key="9">
    <source>
        <dbReference type="Proteomes" id="UP001501791"/>
    </source>
</evidence>
<dbReference type="Pfam" id="PF00398">
    <property type="entry name" value="RrnaAD"/>
    <property type="match status" value="1"/>
</dbReference>
<dbReference type="EMBL" id="BAAALY010000016">
    <property type="protein sequence ID" value="GAA1554750.1"/>
    <property type="molecule type" value="Genomic_DNA"/>
</dbReference>
<feature type="compositionally biased region" description="Basic and acidic residues" evidence="6">
    <location>
        <begin position="337"/>
        <end position="351"/>
    </location>
</feature>
<keyword evidence="1 5" id="KW-0489">Methyltransferase</keyword>
<keyword evidence="2 5" id="KW-0808">Transferase</keyword>
<feature type="domain" description="Ribosomal RNA adenine methylase transferase N-terminal" evidence="7">
    <location>
        <begin position="23"/>
        <end position="180"/>
    </location>
</feature>
<dbReference type="PANTHER" id="PTHR11727">
    <property type="entry name" value="DIMETHYLADENOSINE TRANSFERASE"/>
    <property type="match status" value="1"/>
</dbReference>
<keyword evidence="4 5" id="KW-0694">RNA-binding</keyword>
<dbReference type="PROSITE" id="PS51689">
    <property type="entry name" value="SAM_RNA_A_N6_MT"/>
    <property type="match status" value="1"/>
</dbReference>
<dbReference type="PANTHER" id="PTHR11727:SF7">
    <property type="entry name" value="DIMETHYLADENOSINE TRANSFERASE-RELATED"/>
    <property type="match status" value="1"/>
</dbReference>
<dbReference type="InterPro" id="IPR023165">
    <property type="entry name" value="rRNA_Ade_diMease-like_C"/>
</dbReference>
<feature type="region of interest" description="Disordered" evidence="6">
    <location>
        <begin position="256"/>
        <end position="308"/>
    </location>
</feature>
<sequence length="376" mass="41666">MRPHSSFGGRHELGQNFLHSDATLHTIANLTRATTGPILEIGPGTGAVTAQLYRLGRPLTLVELDETRIIHLEHSFPRAQIRHADVLTSRLDQPVIVGSLPFHLTTPILRRILRAKKWQNAILLTQWEVARKRAGVGGSTMMTAQWAPWFDFRLIERVPAHAFTPKPSVDGGILTIDRLTTSLVPKRHRSDYQQFVRAAFTGRGRGMKGILTTMNLTDRATLHSTMDRNDVRGDTLPRDLNPDQWAGLYSALSTTAKTTTKNPSAAQKQAAQKQNRQKQEKGNTMHNDKDHKNPTIPAATGEIPTIAEKPVITGELPIVGGDRAAKKLEASIPGVDPEAKAKSHDKGHLQAERGFMPQHAKASQPQPRWNLPRRRG</sequence>
<dbReference type="NCBIfam" id="NF000499">
    <property type="entry name" value="Erm23S_rRNA_broad"/>
    <property type="match status" value="1"/>
</dbReference>
<comment type="caution">
    <text evidence="8">The sequence shown here is derived from an EMBL/GenBank/DDBJ whole genome shotgun (WGS) entry which is preliminary data.</text>
</comment>
<keyword evidence="9" id="KW-1185">Reference proteome</keyword>
<reference evidence="8 9" key="1">
    <citation type="journal article" date="2019" name="Int. J. Syst. Evol. Microbiol.">
        <title>The Global Catalogue of Microorganisms (GCM) 10K type strain sequencing project: providing services to taxonomists for standard genome sequencing and annotation.</title>
        <authorList>
            <consortium name="The Broad Institute Genomics Platform"/>
            <consortium name="The Broad Institute Genome Sequencing Center for Infectious Disease"/>
            <person name="Wu L."/>
            <person name="Ma J."/>
        </authorList>
    </citation>
    <scope>NUCLEOTIDE SEQUENCE [LARGE SCALE GENOMIC DNA]</scope>
    <source>
        <strain evidence="8 9">JCM 13319</strain>
    </source>
</reference>
<evidence type="ECO:0000256" key="6">
    <source>
        <dbReference type="SAM" id="MobiDB-lite"/>
    </source>
</evidence>
<accession>A0ABN2C963</accession>
<dbReference type="InterPro" id="IPR020598">
    <property type="entry name" value="rRNA_Ade_methylase_Trfase_N"/>
</dbReference>
<feature type="compositionally biased region" description="Basic and acidic residues" evidence="6">
    <location>
        <begin position="277"/>
        <end position="293"/>
    </location>
</feature>
<feature type="region of interest" description="Disordered" evidence="6">
    <location>
        <begin position="329"/>
        <end position="376"/>
    </location>
</feature>
<evidence type="ECO:0000256" key="3">
    <source>
        <dbReference type="ARBA" id="ARBA00022691"/>
    </source>
</evidence>
<feature type="compositionally biased region" description="Low complexity" evidence="6">
    <location>
        <begin position="256"/>
        <end position="274"/>
    </location>
</feature>
<feature type="binding site" evidence="5">
    <location>
        <position position="85"/>
    </location>
    <ligand>
        <name>S-adenosyl-L-methionine</name>
        <dbReference type="ChEBI" id="CHEBI:59789"/>
    </ligand>
</feature>
<feature type="binding site" evidence="5">
    <location>
        <position position="99"/>
    </location>
    <ligand>
        <name>S-adenosyl-L-methionine</name>
        <dbReference type="ChEBI" id="CHEBI:59789"/>
    </ligand>
</feature>
<dbReference type="InterPro" id="IPR001737">
    <property type="entry name" value="KsgA/Erm"/>
</dbReference>
<comment type="similarity">
    <text evidence="5">Belongs to the class I-like SAM-binding methyltransferase superfamily. rRNA adenine N(6)-methyltransferase family.</text>
</comment>
<evidence type="ECO:0000313" key="8">
    <source>
        <dbReference type="EMBL" id="GAA1554750.1"/>
    </source>
</evidence>
<evidence type="ECO:0000256" key="4">
    <source>
        <dbReference type="ARBA" id="ARBA00022884"/>
    </source>
</evidence>
<feature type="binding site" evidence="5">
    <location>
        <position position="63"/>
    </location>
    <ligand>
        <name>S-adenosyl-L-methionine</name>
        <dbReference type="ChEBI" id="CHEBI:59789"/>
    </ligand>
</feature>
<dbReference type="Gene3D" id="3.40.50.150">
    <property type="entry name" value="Vaccinia Virus protein VP39"/>
    <property type="match status" value="1"/>
</dbReference>
<feature type="binding site" evidence="5">
    <location>
        <position position="42"/>
    </location>
    <ligand>
        <name>S-adenosyl-L-methionine</name>
        <dbReference type="ChEBI" id="CHEBI:59789"/>
    </ligand>
</feature>
<dbReference type="Gene3D" id="1.10.8.100">
    <property type="entry name" value="Ribosomal RNA adenine dimethylase-like, domain 2"/>
    <property type="match status" value="1"/>
</dbReference>
<dbReference type="SUPFAM" id="SSF53335">
    <property type="entry name" value="S-adenosyl-L-methionine-dependent methyltransferases"/>
    <property type="match status" value="1"/>
</dbReference>
<proteinExistence type="inferred from homology"/>
<dbReference type="SMART" id="SM00650">
    <property type="entry name" value="rADc"/>
    <property type="match status" value="1"/>
</dbReference>
<dbReference type="CDD" id="cd02440">
    <property type="entry name" value="AdoMet_MTases"/>
    <property type="match status" value="1"/>
</dbReference>
<protein>
    <recommendedName>
        <fullName evidence="7">Ribosomal RNA adenine methylase transferase N-terminal domain-containing protein</fullName>
    </recommendedName>
</protein>
<dbReference type="Proteomes" id="UP001501791">
    <property type="component" value="Unassembled WGS sequence"/>
</dbReference>
<feature type="binding site" evidence="5">
    <location>
        <position position="16"/>
    </location>
    <ligand>
        <name>S-adenosyl-L-methionine</name>
        <dbReference type="ChEBI" id="CHEBI:59789"/>
    </ligand>
</feature>
<name>A0ABN2C963_9MICO</name>
<evidence type="ECO:0000256" key="2">
    <source>
        <dbReference type="ARBA" id="ARBA00022679"/>
    </source>
</evidence>
<dbReference type="InterPro" id="IPR020596">
    <property type="entry name" value="rRNA_Ade_Mease_Trfase_CS"/>
</dbReference>
<dbReference type="InterPro" id="IPR029063">
    <property type="entry name" value="SAM-dependent_MTases_sf"/>
</dbReference>
<gene>
    <name evidence="8" type="ORF">GCM10009691_31330</name>
</gene>
<evidence type="ECO:0000256" key="1">
    <source>
        <dbReference type="ARBA" id="ARBA00022603"/>
    </source>
</evidence>
<organism evidence="8 9">
    <name type="scientific">Brevibacterium picturae</name>
    <dbReference type="NCBI Taxonomy" id="260553"/>
    <lineage>
        <taxon>Bacteria</taxon>
        <taxon>Bacillati</taxon>
        <taxon>Actinomycetota</taxon>
        <taxon>Actinomycetes</taxon>
        <taxon>Micrococcales</taxon>
        <taxon>Brevibacteriaceae</taxon>
        <taxon>Brevibacterium</taxon>
    </lineage>
</organism>
<dbReference type="PROSITE" id="PS01131">
    <property type="entry name" value="RRNA_A_DIMETH"/>
    <property type="match status" value="1"/>
</dbReference>
<evidence type="ECO:0000259" key="7">
    <source>
        <dbReference type="SMART" id="SM00650"/>
    </source>
</evidence>
<keyword evidence="3 5" id="KW-0949">S-adenosyl-L-methionine</keyword>
<feature type="binding site" evidence="5">
    <location>
        <position position="18"/>
    </location>
    <ligand>
        <name>S-adenosyl-L-methionine</name>
        <dbReference type="ChEBI" id="CHEBI:59789"/>
    </ligand>
</feature>